<dbReference type="EC" id="2.3.1.9" evidence="8"/>
<evidence type="ECO:0000256" key="1">
    <source>
        <dbReference type="ARBA" id="ARBA00010982"/>
    </source>
</evidence>
<dbReference type="STRING" id="1855912.LuPra_03382"/>
<dbReference type="PANTHER" id="PTHR18919:SF107">
    <property type="entry name" value="ACETYL-COA ACETYLTRANSFERASE, CYTOSOLIC"/>
    <property type="match status" value="1"/>
</dbReference>
<dbReference type="InterPro" id="IPR020615">
    <property type="entry name" value="Thiolase_acyl_enz_int_AS"/>
</dbReference>
<feature type="region of interest" description="Disordered" evidence="5">
    <location>
        <begin position="33"/>
        <end position="54"/>
    </location>
</feature>
<dbReference type="EMBL" id="CP015136">
    <property type="protein sequence ID" value="AMY10153.1"/>
    <property type="molecule type" value="Genomic_DNA"/>
</dbReference>
<evidence type="ECO:0000256" key="4">
    <source>
        <dbReference type="RuleBase" id="RU003557"/>
    </source>
</evidence>
<dbReference type="PROSITE" id="PS00737">
    <property type="entry name" value="THIOLASE_2"/>
    <property type="match status" value="1"/>
</dbReference>
<dbReference type="Proteomes" id="UP000076079">
    <property type="component" value="Chromosome"/>
</dbReference>
<dbReference type="InterPro" id="IPR020613">
    <property type="entry name" value="Thiolase_CS"/>
</dbReference>
<dbReference type="NCBIfam" id="TIGR01930">
    <property type="entry name" value="AcCoA-C-Actrans"/>
    <property type="match status" value="1"/>
</dbReference>
<keyword evidence="3 4" id="KW-0012">Acyltransferase</keyword>
<evidence type="ECO:0000313" key="9">
    <source>
        <dbReference type="Proteomes" id="UP000076079"/>
    </source>
</evidence>
<dbReference type="Pfam" id="PF00108">
    <property type="entry name" value="Thiolase_N"/>
    <property type="match status" value="1"/>
</dbReference>
<evidence type="ECO:0000259" key="7">
    <source>
        <dbReference type="Pfam" id="PF02803"/>
    </source>
</evidence>
<dbReference type="InterPro" id="IPR016039">
    <property type="entry name" value="Thiolase-like"/>
</dbReference>
<dbReference type="PANTHER" id="PTHR18919">
    <property type="entry name" value="ACETYL-COA C-ACYLTRANSFERASE"/>
    <property type="match status" value="1"/>
</dbReference>
<dbReference type="CDD" id="cd00751">
    <property type="entry name" value="thiolase"/>
    <property type="match status" value="1"/>
</dbReference>
<dbReference type="FunFam" id="3.40.47.10:FF:000010">
    <property type="entry name" value="Acetyl-CoA acetyltransferase (Thiolase)"/>
    <property type="match status" value="1"/>
</dbReference>
<keyword evidence="2 4" id="KW-0808">Transferase</keyword>
<feature type="domain" description="Thiolase C-terminal" evidence="7">
    <location>
        <begin position="339"/>
        <end position="458"/>
    </location>
</feature>
<accession>A0A143PPS1</accession>
<dbReference type="PROSITE" id="PS00099">
    <property type="entry name" value="THIOLASE_3"/>
    <property type="match status" value="1"/>
</dbReference>
<dbReference type="Gene3D" id="3.40.47.10">
    <property type="match status" value="2"/>
</dbReference>
<feature type="domain" description="Thiolase N-terminal" evidence="6">
    <location>
        <begin position="72"/>
        <end position="329"/>
    </location>
</feature>
<name>A0A143PPS1_LUTPR</name>
<gene>
    <name evidence="8" type="primary">thlA_1</name>
    <name evidence="8" type="ORF">LuPra_03382</name>
</gene>
<evidence type="ECO:0000256" key="2">
    <source>
        <dbReference type="ARBA" id="ARBA00022679"/>
    </source>
</evidence>
<reference evidence="9" key="2">
    <citation type="submission" date="2016-04" db="EMBL/GenBank/DDBJ databases">
        <title>First Complete Genome Sequence of a Subdivision 6 Acidobacterium.</title>
        <authorList>
            <person name="Huang S."/>
            <person name="Vieira S."/>
            <person name="Bunk B."/>
            <person name="Riedel T."/>
            <person name="Sproeer C."/>
            <person name="Overmann J."/>
        </authorList>
    </citation>
    <scope>NUCLEOTIDE SEQUENCE [LARGE SCALE GENOMIC DNA]</scope>
    <source>
        <strain evidence="9">DSM 100886 HEG_-6_39</strain>
    </source>
</reference>
<organism evidence="8 9">
    <name type="scientific">Luteitalea pratensis</name>
    <dbReference type="NCBI Taxonomy" id="1855912"/>
    <lineage>
        <taxon>Bacteria</taxon>
        <taxon>Pseudomonadati</taxon>
        <taxon>Acidobacteriota</taxon>
        <taxon>Vicinamibacteria</taxon>
        <taxon>Vicinamibacterales</taxon>
        <taxon>Vicinamibacteraceae</taxon>
        <taxon>Luteitalea</taxon>
    </lineage>
</organism>
<evidence type="ECO:0000313" key="8">
    <source>
        <dbReference type="EMBL" id="AMY10153.1"/>
    </source>
</evidence>
<dbReference type="InterPro" id="IPR020610">
    <property type="entry name" value="Thiolase_AS"/>
</dbReference>
<dbReference type="InterPro" id="IPR002155">
    <property type="entry name" value="Thiolase"/>
</dbReference>
<sequence length="460" mass="47198">MTSGGDGRLGEASLPNRWISVPERQISSDVAVGLQSDGQRQGTGGELGGGSSASQTAGVGYRLVLMSPRESVILSAVRTPTGKFLGGLKDLAAADLGALVVREAVTRASLAPDDVDECILGNVVSAGQGQHPARQAALKAGLPAEVPSLNVNMVCGSGLRAVMLAAQGIAAGDRDIVVAGGMESMSQAPYLLPRAREGFRMGHAQVVDSMIQDGLWCAIEHWHMGMTGEAVASRYGVSREAQDAYAVRSHHKAAQAQADGAFAAELLQVTISPKRGDPIVVAQDESVRADTSVEALARLKPAFDPQGTVTAGNAPGVNDGAAALVVAAADIARARGLLVRARIVAQATSGLEPKWVMMTPVPAIRTVLAKAGWSLGDVDLFEINEAFAVQAIAVTGDLGIPEEKVNVHGGAVALGHPIGASGARVLTTLLHALERRAMRRGVAALCLGGGNGVALAIELT</sequence>
<proteinExistence type="inferred from homology"/>
<comment type="similarity">
    <text evidence="1 4">Belongs to the thiolase-like superfamily. Thiolase family.</text>
</comment>
<dbReference type="Pfam" id="PF02803">
    <property type="entry name" value="Thiolase_C"/>
    <property type="match status" value="1"/>
</dbReference>
<dbReference type="PROSITE" id="PS00098">
    <property type="entry name" value="THIOLASE_1"/>
    <property type="match status" value="1"/>
</dbReference>
<dbReference type="InterPro" id="IPR020616">
    <property type="entry name" value="Thiolase_N"/>
</dbReference>
<evidence type="ECO:0000259" key="6">
    <source>
        <dbReference type="Pfam" id="PF00108"/>
    </source>
</evidence>
<reference evidence="8 9" key="1">
    <citation type="journal article" date="2016" name="Genome Announc.">
        <title>First Complete Genome Sequence of a Subdivision 6 Acidobacterium Strain.</title>
        <authorList>
            <person name="Huang S."/>
            <person name="Vieira S."/>
            <person name="Bunk B."/>
            <person name="Riedel T."/>
            <person name="Sproer C."/>
            <person name="Overmann J."/>
        </authorList>
    </citation>
    <scope>NUCLEOTIDE SEQUENCE [LARGE SCALE GENOMIC DNA]</scope>
    <source>
        <strain evidence="9">DSM 100886 HEG_-6_39</strain>
    </source>
</reference>
<dbReference type="AlphaFoldDB" id="A0A143PPS1"/>
<dbReference type="GO" id="GO:0003985">
    <property type="term" value="F:acetyl-CoA C-acetyltransferase activity"/>
    <property type="evidence" value="ECO:0007669"/>
    <property type="project" value="UniProtKB-EC"/>
</dbReference>
<protein>
    <submittedName>
        <fullName evidence="8">Acetyl-CoA acetyltransferase</fullName>
        <ecNumber evidence="8">2.3.1.9</ecNumber>
    </submittedName>
</protein>
<feature type="compositionally biased region" description="Gly residues" evidence="5">
    <location>
        <begin position="41"/>
        <end position="51"/>
    </location>
</feature>
<dbReference type="SUPFAM" id="SSF53901">
    <property type="entry name" value="Thiolase-like"/>
    <property type="match status" value="2"/>
</dbReference>
<dbReference type="PATRIC" id="fig|1813736.3.peg.3592"/>
<evidence type="ECO:0000256" key="5">
    <source>
        <dbReference type="SAM" id="MobiDB-lite"/>
    </source>
</evidence>
<dbReference type="KEGG" id="abac:LuPra_03382"/>
<evidence type="ECO:0000256" key="3">
    <source>
        <dbReference type="ARBA" id="ARBA00023315"/>
    </source>
</evidence>
<keyword evidence="9" id="KW-1185">Reference proteome</keyword>
<dbReference type="InterPro" id="IPR020617">
    <property type="entry name" value="Thiolase_C"/>
</dbReference>